<evidence type="ECO:0000256" key="7">
    <source>
        <dbReference type="ARBA" id="ARBA00022842"/>
    </source>
</evidence>
<evidence type="ECO:0000256" key="6">
    <source>
        <dbReference type="ARBA" id="ARBA00022840"/>
    </source>
</evidence>
<name>A0A2U3LKI1_9FIRM</name>
<evidence type="ECO:0000256" key="2">
    <source>
        <dbReference type="ARBA" id="ARBA00022598"/>
    </source>
</evidence>
<comment type="caution">
    <text evidence="9">Lacks conserved residue(s) required for the propagation of feature annotation.</text>
</comment>
<comment type="catalytic activity">
    <reaction evidence="9">
        <text>(7R,8S)-7,8-diammoniononanoate + CO2 + ATP = (4R,5S)-dethiobiotin + ADP + phosphate + 3 H(+)</text>
        <dbReference type="Rhea" id="RHEA:15805"/>
        <dbReference type="ChEBI" id="CHEBI:15378"/>
        <dbReference type="ChEBI" id="CHEBI:16526"/>
        <dbReference type="ChEBI" id="CHEBI:30616"/>
        <dbReference type="ChEBI" id="CHEBI:43474"/>
        <dbReference type="ChEBI" id="CHEBI:149469"/>
        <dbReference type="ChEBI" id="CHEBI:149473"/>
        <dbReference type="ChEBI" id="CHEBI:456216"/>
        <dbReference type="EC" id="6.3.3.3"/>
    </reaction>
</comment>
<dbReference type="EC" id="6.3.3.3" evidence="9"/>
<feature type="binding site" evidence="9">
    <location>
        <position position="42"/>
    </location>
    <ligand>
        <name>substrate</name>
    </ligand>
</feature>
<protein>
    <recommendedName>
        <fullName evidence="9">ATP-dependent dethiobiotin synthetase BioD</fullName>
        <ecNumber evidence="9">6.3.3.3</ecNumber>
    </recommendedName>
    <alternativeName>
        <fullName evidence="9">DTB synthetase</fullName>
        <shortName evidence="9">DTBS</shortName>
    </alternativeName>
    <alternativeName>
        <fullName evidence="9">Dethiobiotin synthase</fullName>
    </alternativeName>
</protein>
<keyword evidence="6 9" id="KW-0067">ATP-binding</keyword>
<dbReference type="GO" id="GO:0005829">
    <property type="term" value="C:cytosol"/>
    <property type="evidence" value="ECO:0007669"/>
    <property type="project" value="TreeGrafter"/>
</dbReference>
<dbReference type="Pfam" id="PF13500">
    <property type="entry name" value="AAA_26"/>
    <property type="match status" value="1"/>
</dbReference>
<dbReference type="PIRSF" id="PIRSF006755">
    <property type="entry name" value="DTB_synth"/>
    <property type="match status" value="1"/>
</dbReference>
<dbReference type="HAMAP" id="MF_00336">
    <property type="entry name" value="BioD"/>
    <property type="match status" value="1"/>
</dbReference>
<dbReference type="CDD" id="cd03109">
    <property type="entry name" value="DTBS"/>
    <property type="match status" value="1"/>
</dbReference>
<feature type="binding site" evidence="9">
    <location>
        <begin position="13"/>
        <end position="18"/>
    </location>
    <ligand>
        <name>ATP</name>
        <dbReference type="ChEBI" id="CHEBI:30616"/>
    </ligand>
</feature>
<dbReference type="Gene3D" id="3.40.50.300">
    <property type="entry name" value="P-loop containing nucleotide triphosphate hydrolases"/>
    <property type="match status" value="1"/>
</dbReference>
<dbReference type="GO" id="GO:0000287">
    <property type="term" value="F:magnesium ion binding"/>
    <property type="evidence" value="ECO:0007669"/>
    <property type="project" value="UniProtKB-UniRule"/>
</dbReference>
<dbReference type="NCBIfam" id="TIGR00347">
    <property type="entry name" value="bioD"/>
    <property type="match status" value="1"/>
</dbReference>
<evidence type="ECO:0000256" key="8">
    <source>
        <dbReference type="ARBA" id="ARBA00047386"/>
    </source>
</evidence>
<feature type="binding site" evidence="9">
    <location>
        <position position="55"/>
    </location>
    <ligand>
        <name>ATP</name>
        <dbReference type="ChEBI" id="CHEBI:30616"/>
    </ligand>
</feature>
<evidence type="ECO:0000256" key="1">
    <source>
        <dbReference type="ARBA" id="ARBA00022490"/>
    </source>
</evidence>
<evidence type="ECO:0000256" key="3">
    <source>
        <dbReference type="ARBA" id="ARBA00022723"/>
    </source>
</evidence>
<organism evidence="10 11">
    <name type="scientific">Candidatus Desulfosporosinus infrequens</name>
    <dbReference type="NCBI Taxonomy" id="2043169"/>
    <lineage>
        <taxon>Bacteria</taxon>
        <taxon>Bacillati</taxon>
        <taxon>Bacillota</taxon>
        <taxon>Clostridia</taxon>
        <taxon>Eubacteriales</taxon>
        <taxon>Desulfitobacteriaceae</taxon>
        <taxon>Desulfosporosinus</taxon>
    </lineage>
</organism>
<evidence type="ECO:0000256" key="9">
    <source>
        <dbReference type="HAMAP-Rule" id="MF_00336"/>
    </source>
</evidence>
<feature type="active site" evidence="9">
    <location>
        <position position="38"/>
    </location>
</feature>
<comment type="pathway">
    <text evidence="9">Cofactor biosynthesis; biotin biosynthesis; biotin from 7,8-diaminononanoate: step 1/2.</text>
</comment>
<feature type="binding site" evidence="9">
    <location>
        <position position="116"/>
    </location>
    <ligand>
        <name>Mg(2+)</name>
        <dbReference type="ChEBI" id="CHEBI:18420"/>
    </ligand>
</feature>
<accession>A0A2U3LKI1</accession>
<dbReference type="GO" id="GO:0005524">
    <property type="term" value="F:ATP binding"/>
    <property type="evidence" value="ECO:0007669"/>
    <property type="project" value="UniProtKB-UniRule"/>
</dbReference>
<comment type="catalytic activity">
    <reaction evidence="8">
        <text>(7R,8S)-8-amino-7-(carboxyamino)nonanoate + ATP = (4R,5S)-dethiobiotin + ADP + phosphate + H(+)</text>
        <dbReference type="Rhea" id="RHEA:63684"/>
        <dbReference type="ChEBI" id="CHEBI:15378"/>
        <dbReference type="ChEBI" id="CHEBI:30616"/>
        <dbReference type="ChEBI" id="CHEBI:43474"/>
        <dbReference type="ChEBI" id="CHEBI:149470"/>
        <dbReference type="ChEBI" id="CHEBI:149473"/>
        <dbReference type="ChEBI" id="CHEBI:456216"/>
    </reaction>
</comment>
<evidence type="ECO:0000256" key="5">
    <source>
        <dbReference type="ARBA" id="ARBA00022756"/>
    </source>
</evidence>
<sequence>MSKGIFITATGTDVGKTFVTGLIVKKLREAGYKAGYYKAAISGAEVTENGLIPGDADYVNQVANLGETMENLVSYVYEQAVSPHLAARLEGNPVEMDVVKAAYKKAVAKYDYVTVEGSGGILCPIRYDHIKIMLEDIIKELALSTVLIADAGLGTINAAVLTVEYLRQKGIPIKGIIFNHYHEGNVMEEDNKKMVEIMTGLPVIAFVKDNDLELNLDADKLAALYD</sequence>
<dbReference type="Proteomes" id="UP000238916">
    <property type="component" value="Unassembled WGS sequence"/>
</dbReference>
<feature type="binding site" evidence="9">
    <location>
        <begin position="116"/>
        <end position="119"/>
    </location>
    <ligand>
        <name>ATP</name>
        <dbReference type="ChEBI" id="CHEBI:30616"/>
    </ligand>
</feature>
<reference evidence="11" key="1">
    <citation type="submission" date="2018-02" db="EMBL/GenBank/DDBJ databases">
        <authorList>
            <person name="Hausmann B."/>
        </authorList>
    </citation>
    <scope>NUCLEOTIDE SEQUENCE [LARGE SCALE GENOMIC DNA]</scope>
    <source>
        <strain evidence="11">Peat soil MAG SbF1</strain>
    </source>
</reference>
<comment type="subunit">
    <text evidence="9">Homodimer.</text>
</comment>
<comment type="subcellular location">
    <subcellularLocation>
        <location evidence="9">Cytoplasm</location>
    </subcellularLocation>
</comment>
<dbReference type="EMBL" id="OMOF01000524">
    <property type="protein sequence ID" value="SPF52413.1"/>
    <property type="molecule type" value="Genomic_DNA"/>
</dbReference>
<dbReference type="UniPathway" id="UPA00078">
    <property type="reaction ID" value="UER00161"/>
</dbReference>
<dbReference type="OrthoDB" id="9802097at2"/>
<keyword evidence="1 9" id="KW-0963">Cytoplasm</keyword>
<dbReference type="GO" id="GO:0004141">
    <property type="term" value="F:dethiobiotin synthase activity"/>
    <property type="evidence" value="ECO:0007669"/>
    <property type="project" value="UniProtKB-UniRule"/>
</dbReference>
<keyword evidence="3 9" id="KW-0479">Metal-binding</keyword>
<dbReference type="InterPro" id="IPR004472">
    <property type="entry name" value="DTB_synth_BioD"/>
</dbReference>
<dbReference type="AlphaFoldDB" id="A0A2U3LKI1"/>
<comment type="similarity">
    <text evidence="9">Belongs to the dethiobiotin synthetase family.</text>
</comment>
<comment type="function">
    <text evidence="9">Catalyzes a mechanistically unusual reaction, the ATP-dependent insertion of CO2 between the N7 and N8 nitrogen atoms of 7,8-diaminopelargonic acid (DAPA, also called 7,8-diammoniononanoate) to form a ureido ring.</text>
</comment>
<dbReference type="PANTHER" id="PTHR43210">
    <property type="entry name" value="DETHIOBIOTIN SYNTHETASE"/>
    <property type="match status" value="1"/>
</dbReference>
<proteinExistence type="inferred from homology"/>
<dbReference type="SUPFAM" id="SSF52540">
    <property type="entry name" value="P-loop containing nucleoside triphosphate hydrolases"/>
    <property type="match status" value="1"/>
</dbReference>
<gene>
    <name evidence="9 10" type="primary">bioD</name>
    <name evidence="10" type="ORF">SBF1_5700004</name>
</gene>
<dbReference type="InterPro" id="IPR027417">
    <property type="entry name" value="P-loop_NTPase"/>
</dbReference>
<comment type="cofactor">
    <cofactor evidence="9">
        <name>Mg(2+)</name>
        <dbReference type="ChEBI" id="CHEBI:18420"/>
    </cofactor>
</comment>
<evidence type="ECO:0000256" key="4">
    <source>
        <dbReference type="ARBA" id="ARBA00022741"/>
    </source>
</evidence>
<keyword evidence="4 9" id="KW-0547">Nucleotide-binding</keyword>
<feature type="binding site" evidence="9">
    <location>
        <position position="55"/>
    </location>
    <ligand>
        <name>Mg(2+)</name>
        <dbReference type="ChEBI" id="CHEBI:18420"/>
    </ligand>
</feature>
<evidence type="ECO:0000313" key="11">
    <source>
        <dbReference type="Proteomes" id="UP000238916"/>
    </source>
</evidence>
<dbReference type="GO" id="GO:0009102">
    <property type="term" value="P:biotin biosynthetic process"/>
    <property type="evidence" value="ECO:0007669"/>
    <property type="project" value="UniProtKB-UniRule"/>
</dbReference>
<dbReference type="PANTHER" id="PTHR43210:SF2">
    <property type="entry name" value="ATP-DEPENDENT DETHIOBIOTIN SYNTHETASE BIOD 2"/>
    <property type="match status" value="1"/>
</dbReference>
<keyword evidence="7 9" id="KW-0460">Magnesium</keyword>
<feature type="binding site" evidence="9">
    <location>
        <position position="17"/>
    </location>
    <ligand>
        <name>Mg(2+)</name>
        <dbReference type="ChEBI" id="CHEBI:18420"/>
    </ligand>
</feature>
<evidence type="ECO:0000313" key="10">
    <source>
        <dbReference type="EMBL" id="SPF52413.1"/>
    </source>
</evidence>
<keyword evidence="2 9" id="KW-0436">Ligase</keyword>
<keyword evidence="5 9" id="KW-0093">Biotin biosynthesis</keyword>
<feature type="binding site" evidence="9">
    <location>
        <begin position="179"/>
        <end position="180"/>
    </location>
    <ligand>
        <name>ATP</name>
        <dbReference type="ChEBI" id="CHEBI:30616"/>
    </ligand>
</feature>